<protein>
    <submittedName>
        <fullName evidence="5">tRNA (N6-threonylcarbamoyladenosine(37)-N6)-methyltransferase TrmO</fullName>
    </submittedName>
</protein>
<evidence type="ECO:0000256" key="3">
    <source>
        <dbReference type="SAM" id="MobiDB-lite"/>
    </source>
</evidence>
<dbReference type="PANTHER" id="PTHR12818:SF0">
    <property type="entry name" value="TRNA (ADENINE(37)-N6)-METHYLTRANSFERASE"/>
    <property type="match status" value="1"/>
</dbReference>
<dbReference type="NCBIfam" id="TIGR00104">
    <property type="entry name" value="tRNA_TsaA"/>
    <property type="match status" value="1"/>
</dbReference>
<dbReference type="EMBL" id="CP046172">
    <property type="protein sequence ID" value="QIS11504.1"/>
    <property type="molecule type" value="Genomic_DNA"/>
</dbReference>
<feature type="domain" description="TsaA-like" evidence="4">
    <location>
        <begin position="11"/>
        <end position="141"/>
    </location>
</feature>
<comment type="similarity">
    <text evidence="2">Belongs to the tRNA methyltransferase O family.</text>
</comment>
<dbReference type="Pfam" id="PF01980">
    <property type="entry name" value="TrmO_N"/>
    <property type="match status" value="1"/>
</dbReference>
<dbReference type="GO" id="GO:0008168">
    <property type="term" value="F:methyltransferase activity"/>
    <property type="evidence" value="ECO:0007669"/>
    <property type="project" value="UniProtKB-KW"/>
</dbReference>
<dbReference type="CDD" id="cd09281">
    <property type="entry name" value="UPF0066"/>
    <property type="match status" value="1"/>
</dbReference>
<evidence type="ECO:0000259" key="4">
    <source>
        <dbReference type="PROSITE" id="PS51668"/>
    </source>
</evidence>
<dbReference type="KEGG" id="nah:F5544_18150"/>
<dbReference type="GO" id="GO:0032259">
    <property type="term" value="P:methylation"/>
    <property type="evidence" value="ECO:0007669"/>
    <property type="project" value="UniProtKB-KW"/>
</dbReference>
<proteinExistence type="inferred from homology"/>
<gene>
    <name evidence="5" type="primary">tsaA</name>
    <name evidence="5" type="ORF">F5544_18150</name>
</gene>
<dbReference type="InterPro" id="IPR036413">
    <property type="entry name" value="YaeB-like_sf"/>
</dbReference>
<dbReference type="InterPro" id="IPR023370">
    <property type="entry name" value="TrmO-like_N"/>
</dbReference>
<organism evidence="5 6">
    <name type="scientific">Nocardia arthritidis</name>
    <dbReference type="NCBI Taxonomy" id="228602"/>
    <lineage>
        <taxon>Bacteria</taxon>
        <taxon>Bacillati</taxon>
        <taxon>Actinomycetota</taxon>
        <taxon>Actinomycetes</taxon>
        <taxon>Mycobacteriales</taxon>
        <taxon>Nocardiaceae</taxon>
        <taxon>Nocardia</taxon>
    </lineage>
</organism>
<reference evidence="5 6" key="1">
    <citation type="journal article" date="2019" name="ACS Chem. Biol.">
        <title>Identification and Mobilization of a Cryptic Antibiotic Biosynthesis Gene Locus from a Human-Pathogenic Nocardia Isolate.</title>
        <authorList>
            <person name="Herisse M."/>
            <person name="Ishida K."/>
            <person name="Porter J.L."/>
            <person name="Howden B."/>
            <person name="Hertweck C."/>
            <person name="Stinear T.P."/>
            <person name="Pidot S.J."/>
        </authorList>
    </citation>
    <scope>NUCLEOTIDE SEQUENCE [LARGE SCALE GENOMIC DNA]</scope>
    <source>
        <strain evidence="5 6">AUSMDU00012717</strain>
    </source>
</reference>
<sequence length="141" mass="15062">MVATVTTEFTVRPVGWVESSLTDRAAAPKQGDEGAPPARIRLCADIFEAAADLRPGAEVLVLTWLHQADRDVLTVRPRGDMSRPPTGVFATRSPARPNPIGLHRVTITGIDGMFLSVDALEAVDGTPVIDLKPVLVGADER</sequence>
<dbReference type="AlphaFoldDB" id="A0A6G9YEB3"/>
<dbReference type="PROSITE" id="PS01318">
    <property type="entry name" value="TSAA_1"/>
    <property type="match status" value="1"/>
</dbReference>
<keyword evidence="1" id="KW-0949">S-adenosyl-L-methionine</keyword>
<keyword evidence="5" id="KW-0489">Methyltransferase</keyword>
<dbReference type="InterPro" id="IPR040372">
    <property type="entry name" value="YaeB-like"/>
</dbReference>
<evidence type="ECO:0000313" key="5">
    <source>
        <dbReference type="EMBL" id="QIS11504.1"/>
    </source>
</evidence>
<dbReference type="PROSITE" id="PS51668">
    <property type="entry name" value="TSAA_2"/>
    <property type="match status" value="1"/>
</dbReference>
<evidence type="ECO:0000256" key="2">
    <source>
        <dbReference type="ARBA" id="ARBA00033753"/>
    </source>
</evidence>
<dbReference type="Proteomes" id="UP000503540">
    <property type="component" value="Chromosome"/>
</dbReference>
<dbReference type="PANTHER" id="PTHR12818">
    <property type="entry name" value="TRNA (ADENINE(37)-N6)-METHYLTRANSFERASE"/>
    <property type="match status" value="1"/>
</dbReference>
<dbReference type="InterPro" id="IPR023368">
    <property type="entry name" value="UPF0066_cons_site"/>
</dbReference>
<name>A0A6G9YEB3_9NOCA</name>
<dbReference type="Gene3D" id="2.40.30.70">
    <property type="entry name" value="YaeB-like"/>
    <property type="match status" value="1"/>
</dbReference>
<dbReference type="InterPro" id="IPR036414">
    <property type="entry name" value="YaeB_N_sf"/>
</dbReference>
<accession>A0A6G9YEB3</accession>
<feature type="region of interest" description="Disordered" evidence="3">
    <location>
        <begin position="76"/>
        <end position="95"/>
    </location>
</feature>
<evidence type="ECO:0000313" key="6">
    <source>
        <dbReference type="Proteomes" id="UP000503540"/>
    </source>
</evidence>
<keyword evidence="6" id="KW-1185">Reference proteome</keyword>
<evidence type="ECO:0000256" key="1">
    <source>
        <dbReference type="ARBA" id="ARBA00022691"/>
    </source>
</evidence>
<keyword evidence="5" id="KW-0808">Transferase</keyword>
<dbReference type="SUPFAM" id="SSF118196">
    <property type="entry name" value="YaeB-like"/>
    <property type="match status" value="1"/>
</dbReference>